<keyword evidence="10" id="KW-0694">RNA-binding</keyword>
<dbReference type="SUPFAM" id="SSF102114">
    <property type="entry name" value="Radical SAM enzymes"/>
    <property type="match status" value="1"/>
</dbReference>
<dbReference type="GO" id="GO:0032259">
    <property type="term" value="P:methylation"/>
    <property type="evidence" value="ECO:0007669"/>
    <property type="project" value="UniProtKB-KW"/>
</dbReference>
<dbReference type="PANTHER" id="PTHR13932:SF5">
    <property type="entry name" value="RADICAL S-ADENOSYL METHIONINE DOMAIN-CONTAINING PROTEIN 1, MITOCHONDRIAL"/>
    <property type="match status" value="1"/>
</dbReference>
<dbReference type="InterPro" id="IPR053910">
    <property type="entry name" value="RsmI_HTH"/>
</dbReference>
<dbReference type="Pfam" id="PF01725">
    <property type="entry name" value="Ham1p_like"/>
    <property type="match status" value="1"/>
</dbReference>
<dbReference type="Gene3D" id="3.30.750.200">
    <property type="match status" value="1"/>
</dbReference>
<accession>A0AA36N1U9</accession>
<dbReference type="InterPro" id="IPR027408">
    <property type="entry name" value="PNPase/RNase_PH_dom_sf"/>
</dbReference>
<dbReference type="GO" id="GO:0006364">
    <property type="term" value="P:rRNA processing"/>
    <property type="evidence" value="ECO:0007669"/>
    <property type="project" value="UniProtKB-KW"/>
</dbReference>
<dbReference type="InterPro" id="IPR058240">
    <property type="entry name" value="rSAM_sf"/>
</dbReference>
<dbReference type="SUPFAM" id="SSF54211">
    <property type="entry name" value="Ribosomal protein S5 domain 2-like"/>
    <property type="match status" value="1"/>
</dbReference>
<dbReference type="FunFam" id="3.30.230.70:FF:000003">
    <property type="entry name" value="Ribonuclease PH"/>
    <property type="match status" value="1"/>
</dbReference>
<evidence type="ECO:0000256" key="6">
    <source>
        <dbReference type="ARBA" id="ARBA00022603"/>
    </source>
</evidence>
<dbReference type="Pfam" id="PF02021">
    <property type="entry name" value="UPF0102"/>
    <property type="match status" value="1"/>
</dbReference>
<dbReference type="GO" id="GO:0009143">
    <property type="term" value="P:nucleoside triphosphate catabolic process"/>
    <property type="evidence" value="ECO:0007669"/>
    <property type="project" value="InterPro"/>
</dbReference>
<dbReference type="InterPro" id="IPR029001">
    <property type="entry name" value="ITPase-like_fam"/>
</dbReference>
<dbReference type="Pfam" id="PF23016">
    <property type="entry name" value="RsmI_C"/>
    <property type="match status" value="1"/>
</dbReference>
<evidence type="ECO:0000256" key="9">
    <source>
        <dbReference type="ARBA" id="ARBA00022694"/>
    </source>
</evidence>
<evidence type="ECO:0000256" key="4">
    <source>
        <dbReference type="ARBA" id="ARBA00022552"/>
    </source>
</evidence>
<keyword evidence="9" id="KW-0819">tRNA processing</keyword>
<dbReference type="InterPro" id="IPR035996">
    <property type="entry name" value="4pyrrol_Methylase_sf"/>
</dbReference>
<dbReference type="GO" id="GO:0005739">
    <property type="term" value="C:mitochondrion"/>
    <property type="evidence" value="ECO:0007669"/>
    <property type="project" value="TreeGrafter"/>
</dbReference>
<dbReference type="InterPro" id="IPR004559">
    <property type="entry name" value="HemW-like"/>
</dbReference>
<comment type="similarity">
    <text evidence="1">Belongs to the anaerobic coproporphyrinogen-III oxidase family. HemW subfamily.</text>
</comment>
<dbReference type="GO" id="GO:0006281">
    <property type="term" value="P:DNA repair"/>
    <property type="evidence" value="ECO:0007669"/>
    <property type="project" value="UniProtKB-ARBA"/>
</dbReference>
<dbReference type="HAMAP" id="MF_01877">
    <property type="entry name" value="16SrRNA_methyltr_I"/>
    <property type="match status" value="1"/>
</dbReference>
<dbReference type="Proteomes" id="UP001178507">
    <property type="component" value="Unassembled WGS sequence"/>
</dbReference>
<dbReference type="FunFam" id="3.30.950.10:FF:000002">
    <property type="entry name" value="Ribosomal RNA small subunit methyltransferase I"/>
    <property type="match status" value="1"/>
</dbReference>
<dbReference type="CDD" id="cd11362">
    <property type="entry name" value="RNase_PH_bact"/>
    <property type="match status" value="1"/>
</dbReference>
<dbReference type="Gene3D" id="3.40.1350.10">
    <property type="match status" value="1"/>
</dbReference>
<protein>
    <recommendedName>
        <fullName evidence="2">Radical S-adenosyl methionine domain-containing protein 1, mitochondrial</fullName>
    </recommendedName>
    <alternativeName>
        <fullName evidence="11">Putative heme chaperone</fullName>
    </alternativeName>
</protein>
<dbReference type="CDD" id="cd11648">
    <property type="entry name" value="RsmI"/>
    <property type="match status" value="1"/>
</dbReference>
<dbReference type="Pfam" id="PF01138">
    <property type="entry name" value="RNase_PH"/>
    <property type="match status" value="1"/>
</dbReference>
<keyword evidence="7" id="KW-0808">Transferase</keyword>
<dbReference type="CDD" id="cd00515">
    <property type="entry name" value="HAM1"/>
    <property type="match status" value="1"/>
</dbReference>
<dbReference type="SUPFAM" id="SSF52972">
    <property type="entry name" value="ITPase-like"/>
    <property type="match status" value="1"/>
</dbReference>
<dbReference type="NCBIfam" id="TIGR00539">
    <property type="entry name" value="hemN_rel"/>
    <property type="match status" value="1"/>
</dbReference>
<dbReference type="SUPFAM" id="SSF55666">
    <property type="entry name" value="Ribonuclease PH domain 2-like"/>
    <property type="match status" value="1"/>
</dbReference>
<evidence type="ECO:0000313" key="14">
    <source>
        <dbReference type="EMBL" id="CAJ1391436.1"/>
    </source>
</evidence>
<dbReference type="InterPro" id="IPR018336">
    <property type="entry name" value="RNase_PH_CS"/>
</dbReference>
<dbReference type="InterPro" id="IPR011335">
    <property type="entry name" value="Restrct_endonuc-II-like"/>
</dbReference>
<dbReference type="SFLD" id="SFLDG01065">
    <property type="entry name" value="anaerobic_coproporphyrinogen-I"/>
    <property type="match status" value="2"/>
</dbReference>
<dbReference type="InterPro" id="IPR000878">
    <property type="entry name" value="4pyrrol_Mease"/>
</dbReference>
<dbReference type="GO" id="GO:0006779">
    <property type="term" value="P:porphyrin-containing compound biosynthetic process"/>
    <property type="evidence" value="ECO:0007669"/>
    <property type="project" value="InterPro"/>
</dbReference>
<dbReference type="PROSITE" id="PS01277">
    <property type="entry name" value="RIBONUCLEASE_PH"/>
    <property type="match status" value="1"/>
</dbReference>
<keyword evidence="4" id="KW-0698">rRNA processing</keyword>
<dbReference type="EMBL" id="CAUJNA010002223">
    <property type="protein sequence ID" value="CAJ1391436.1"/>
    <property type="molecule type" value="Genomic_DNA"/>
</dbReference>
<sequence length="1166" mass="126118">MRAVSFERGISKHAEGSCLIKFGDTHVLCTASLEERVPPWLRNSGRGWVTAEYGMLPRATGDRMRREASSGKQGGRTLEIQRLIGRSMRAIVDLEALGERQITVDCDVIQADGGTRTAAITGGWIALHDCLDWMHSRQMASKTRVLKDHVAAVSCGIYQGTPVTDLDYVEDSNAETDANFVMTGTGGIVEVQGTAEGAPFSRDEFNALFGLAENAVADLVAMQKQETGTTFKDNARTKAMAAMEATGLPALADDSGLCAEALDGAPGVYTADWAETGNGDQDFMMAMRTVEEKLQALGAAEPDQRRAAFVATLCLAFPDGHCDFFRGEAPGHLIWPPRGDLGFGYDPVFVPDGHSRTFGEMTAEEKHGWKPGETDALSHPPAPLNGDDGSPGFGVYLHWPFCAAKCPYCDFNSHVRHAPVDQTAFAEAFLREMAHVRDLTGPREVTSIFIGGGTPSLMTPETVGTLLNAVAAHWRVPANIEVTMEANPQSADANRFAGYRTAGVNRLSLGVQALNDADLTFLGRLHDADEARAAIELARRTFPRLSFDLIYARPGQTLAAWASELREAISLAADHLSLYQLTIEDGTPFKALHAAGRIAIPDGELASDLYAMTQDITSDHGLPAYEISNHAVPGAQSRHNLTYWRYRDYAGIGPGAHGRFAVGEAVEKHVTITERHPETWLERVRRRGHGIAETETLDRMAQADEMLMMGLRLTEGVDLARHEALGGRTIDGQALQAMIDLGMVERVGNARIRATARGRIMSAPTYTIAGHEITAPPLEPALYLVATPIGNLRDVTIRALETLAACDVLACEDTRITRRLLDRYGIAAKPVAYHEHNADQAGPRLLAALADGRSVALVSDAGTPLVSDPGYRLGIEARQAGHAVVPIPGPSAVLAALSASGLPTDDFRFVGFLPAKDKARRDRLASLQHQQSTLIAFESPHRLVGALEAIAAVMGAERTVCVARELTKRFETVTTGTVNELSNRFGDETIKGEIVLLIAPAKTETGQAEATDIDALLAELLADMPAGKAAREAAQMTGLPRADLYARILARKETAERRGHAGETRATWLMRLKGFRIVARRYKCRAGEIDLIVRRGDLVAIVEVKARPSLAEAMDAVTPYGRRRIIGATDHWLAGQPDHGRLSVRFDLVAVLPGRWPVHVPAVFTA</sequence>
<dbReference type="InterPro" id="IPR008189">
    <property type="entry name" value="rRNA_ssu_MeTfrase_I"/>
</dbReference>
<dbReference type="GO" id="GO:0000049">
    <property type="term" value="F:tRNA binding"/>
    <property type="evidence" value="ECO:0007669"/>
    <property type="project" value="UniProtKB-KW"/>
</dbReference>
<dbReference type="Gene3D" id="3.40.1010.10">
    <property type="entry name" value="Cobalt-precorrin-4 Transmethylase, Domain 1"/>
    <property type="match status" value="1"/>
</dbReference>
<dbReference type="GO" id="GO:0009022">
    <property type="term" value="F:tRNA nucleotidyltransferase activity"/>
    <property type="evidence" value="ECO:0007669"/>
    <property type="project" value="InterPro"/>
</dbReference>
<dbReference type="Gene3D" id="3.30.950.10">
    <property type="entry name" value="Methyltransferase, Cobalt-precorrin-4 Transmethylase, Domain 2"/>
    <property type="match status" value="1"/>
</dbReference>
<evidence type="ECO:0000256" key="8">
    <source>
        <dbReference type="ARBA" id="ARBA00022691"/>
    </source>
</evidence>
<dbReference type="NCBIfam" id="NF009151">
    <property type="entry name" value="PRK12497.1-5"/>
    <property type="match status" value="1"/>
</dbReference>
<dbReference type="HAMAP" id="MF_00048">
    <property type="entry name" value="UPF0102"/>
    <property type="match status" value="1"/>
</dbReference>
<comment type="caution">
    <text evidence="14">The sequence shown here is derived from an EMBL/GenBank/DDBJ whole genome shotgun (WGS) entry which is preliminary data.</text>
</comment>
<evidence type="ECO:0000256" key="2">
    <source>
        <dbReference type="ARBA" id="ARBA00014678"/>
    </source>
</evidence>
<keyword evidence="6" id="KW-0489">Methyltransferase</keyword>
<dbReference type="Pfam" id="PF04055">
    <property type="entry name" value="Radical_SAM"/>
    <property type="match status" value="1"/>
</dbReference>
<dbReference type="SMART" id="SM00729">
    <property type="entry name" value="Elp3"/>
    <property type="match status" value="1"/>
</dbReference>
<dbReference type="SFLD" id="SFLDF00562">
    <property type="entry name" value="HemN-like__clustered_with_heat"/>
    <property type="match status" value="1"/>
</dbReference>
<reference evidence="14" key="1">
    <citation type="submission" date="2023-08" db="EMBL/GenBank/DDBJ databases">
        <authorList>
            <person name="Chen Y."/>
            <person name="Shah S."/>
            <person name="Dougan E. K."/>
            <person name="Thang M."/>
            <person name="Chan C."/>
        </authorList>
    </citation>
    <scope>NUCLEOTIDE SEQUENCE</scope>
</reference>
<dbReference type="PROSITE" id="PS01296">
    <property type="entry name" value="RSMI"/>
    <property type="match status" value="1"/>
</dbReference>
<dbReference type="NCBIfam" id="TIGR01966">
    <property type="entry name" value="RNasePH"/>
    <property type="match status" value="1"/>
</dbReference>
<dbReference type="InterPro" id="IPR034505">
    <property type="entry name" value="Coproporphyrinogen-III_oxidase"/>
</dbReference>
<dbReference type="InterPro" id="IPR014776">
    <property type="entry name" value="4pyrrole_Mease_sub2"/>
</dbReference>
<evidence type="ECO:0000256" key="11">
    <source>
        <dbReference type="ARBA" id="ARBA00033094"/>
    </source>
</evidence>
<dbReference type="InterPro" id="IPR011856">
    <property type="entry name" value="tRNA_endonuc-like_dom_sf"/>
</dbReference>
<dbReference type="InterPro" id="IPR001247">
    <property type="entry name" value="ExoRNase_PH_dom1"/>
</dbReference>
<comment type="function">
    <text evidence="12">May be a heme chaperone, appears to bind heme. Homologous bacterial proteins do not have oxygen-independent coproporphyrinogen-III oxidase activity. Binds 1 [4Fe-4S] cluster. The cluster is coordinated with 3 cysteines and an exchangeable S-adenosyl-L-methionine.</text>
</comment>
<dbReference type="CDD" id="cd01335">
    <property type="entry name" value="Radical_SAM"/>
    <property type="match status" value="1"/>
</dbReference>
<dbReference type="InterPro" id="IPR036345">
    <property type="entry name" value="ExoRNase_PH_dom2_sf"/>
</dbReference>
<evidence type="ECO:0000256" key="3">
    <source>
        <dbReference type="ARBA" id="ARBA00022490"/>
    </source>
</evidence>
<keyword evidence="3" id="KW-0963">Cytoplasm</keyword>
<dbReference type="Pfam" id="PF00590">
    <property type="entry name" value="TP_methylase"/>
    <property type="match status" value="1"/>
</dbReference>
<dbReference type="GO" id="GO:0004109">
    <property type="term" value="F:coproporphyrinogen oxidase activity"/>
    <property type="evidence" value="ECO:0007669"/>
    <property type="project" value="InterPro"/>
</dbReference>
<dbReference type="SFLD" id="SFLDF00288">
    <property type="entry name" value="HemN-like__clustered_with_nucl"/>
    <property type="match status" value="1"/>
</dbReference>
<evidence type="ECO:0000313" key="15">
    <source>
        <dbReference type="Proteomes" id="UP001178507"/>
    </source>
</evidence>
<dbReference type="FunFam" id="3.40.1010.10:FF:000007">
    <property type="entry name" value="Ribosomal RNA small subunit methyltransferase I"/>
    <property type="match status" value="1"/>
</dbReference>
<keyword evidence="15" id="KW-1185">Reference proteome</keyword>
<feature type="domain" description="Radical SAM core" evidence="13">
    <location>
        <begin position="387"/>
        <end position="623"/>
    </location>
</feature>
<dbReference type="InterPro" id="IPR018063">
    <property type="entry name" value="SAM_MeTrfase_RsmI_CS"/>
</dbReference>
<dbReference type="GO" id="GO:0008168">
    <property type="term" value="F:methyltransferase activity"/>
    <property type="evidence" value="ECO:0007669"/>
    <property type="project" value="UniProtKB-KW"/>
</dbReference>
<dbReference type="HAMAP" id="MF_00564">
    <property type="entry name" value="RNase_PH"/>
    <property type="match status" value="1"/>
</dbReference>
<dbReference type="InterPro" id="IPR007197">
    <property type="entry name" value="rSAM"/>
</dbReference>
<dbReference type="InterPro" id="IPR003509">
    <property type="entry name" value="UPF0102_YraN-like"/>
</dbReference>
<dbReference type="PANTHER" id="PTHR13932">
    <property type="entry name" value="COPROPORPHYRINIGEN III OXIDASE"/>
    <property type="match status" value="1"/>
</dbReference>
<organism evidence="14 15">
    <name type="scientific">Effrenium voratum</name>
    <dbReference type="NCBI Taxonomy" id="2562239"/>
    <lineage>
        <taxon>Eukaryota</taxon>
        <taxon>Sar</taxon>
        <taxon>Alveolata</taxon>
        <taxon>Dinophyceae</taxon>
        <taxon>Suessiales</taxon>
        <taxon>Symbiodiniaceae</taxon>
        <taxon>Effrenium</taxon>
    </lineage>
</organism>
<dbReference type="SUPFAM" id="SSF52980">
    <property type="entry name" value="Restriction endonuclease-like"/>
    <property type="match status" value="1"/>
</dbReference>
<evidence type="ECO:0000256" key="5">
    <source>
        <dbReference type="ARBA" id="ARBA00022555"/>
    </source>
</evidence>
<dbReference type="Gene3D" id="3.30.230.70">
    <property type="entry name" value="GHMP Kinase, N-terminal domain"/>
    <property type="match status" value="1"/>
</dbReference>
<keyword evidence="5" id="KW-0820">tRNA-binding</keyword>
<dbReference type="GO" id="GO:0051539">
    <property type="term" value="F:4 iron, 4 sulfur cluster binding"/>
    <property type="evidence" value="ECO:0007669"/>
    <property type="project" value="InterPro"/>
</dbReference>
<dbReference type="AlphaFoldDB" id="A0AA36N1U9"/>
<evidence type="ECO:0000256" key="10">
    <source>
        <dbReference type="ARBA" id="ARBA00022884"/>
    </source>
</evidence>
<dbReference type="InterPro" id="IPR014777">
    <property type="entry name" value="4pyrrole_Mease_sub1"/>
</dbReference>
<gene>
    <name evidence="14" type="ORF">EVOR1521_LOCUS16700</name>
</gene>
<proteinExistence type="inferred from homology"/>
<evidence type="ECO:0000256" key="7">
    <source>
        <dbReference type="ARBA" id="ARBA00022679"/>
    </source>
</evidence>
<dbReference type="NCBIfam" id="TIGR00096">
    <property type="entry name" value="16S rRNA (cytidine(1402)-2'-O)-methyltransferase"/>
    <property type="match status" value="1"/>
</dbReference>
<dbReference type="GO" id="GO:0047429">
    <property type="term" value="F:nucleoside triphosphate diphosphatase activity"/>
    <property type="evidence" value="ECO:0007669"/>
    <property type="project" value="InterPro"/>
</dbReference>
<keyword evidence="8" id="KW-0949">S-adenosyl-L-methionine</keyword>
<dbReference type="Pfam" id="PF06969">
    <property type="entry name" value="HemN_C"/>
    <property type="match status" value="1"/>
</dbReference>
<evidence type="ECO:0000256" key="12">
    <source>
        <dbReference type="ARBA" id="ARBA00045130"/>
    </source>
</evidence>
<dbReference type="GO" id="GO:0008033">
    <property type="term" value="P:tRNA processing"/>
    <property type="evidence" value="ECO:0007669"/>
    <property type="project" value="UniProtKB-KW"/>
</dbReference>
<dbReference type="InterPro" id="IPR006638">
    <property type="entry name" value="Elp3/MiaA/NifB-like_rSAM"/>
</dbReference>
<dbReference type="InterPro" id="IPR010723">
    <property type="entry name" value="HemN_C"/>
</dbReference>
<dbReference type="SFLD" id="SFLDS00029">
    <property type="entry name" value="Radical_SAM"/>
    <property type="match status" value="2"/>
</dbReference>
<name>A0AA36N1U9_9DINO</name>
<dbReference type="InterPro" id="IPR020568">
    <property type="entry name" value="Ribosomal_Su5_D2-typ_SF"/>
</dbReference>
<dbReference type="SUPFAM" id="SSF53790">
    <property type="entry name" value="Tetrapyrrole methylase"/>
    <property type="match status" value="1"/>
</dbReference>
<evidence type="ECO:0000256" key="1">
    <source>
        <dbReference type="ARBA" id="ARBA00006100"/>
    </source>
</evidence>
<dbReference type="InterPro" id="IPR002637">
    <property type="entry name" value="RdgB/HAM1"/>
</dbReference>
<dbReference type="PROSITE" id="PS51918">
    <property type="entry name" value="RADICAL_SAM"/>
    <property type="match status" value="1"/>
</dbReference>
<dbReference type="InterPro" id="IPR002381">
    <property type="entry name" value="RNase_PH_bac-type"/>
</dbReference>
<evidence type="ECO:0000259" key="13">
    <source>
        <dbReference type="PROSITE" id="PS51918"/>
    </source>
</evidence>